<evidence type="ECO:0000313" key="3">
    <source>
        <dbReference type="EMBL" id="MCK8482047.1"/>
    </source>
</evidence>
<dbReference type="SUPFAM" id="SSF52833">
    <property type="entry name" value="Thioredoxin-like"/>
    <property type="match status" value="1"/>
</dbReference>
<dbReference type="Proteomes" id="UP001203687">
    <property type="component" value="Unassembled WGS sequence"/>
</dbReference>
<organism evidence="3 4">
    <name type="scientific">Psychroserpens algicola</name>
    <dbReference type="NCBI Taxonomy" id="1719034"/>
    <lineage>
        <taxon>Bacteria</taxon>
        <taxon>Pseudomonadati</taxon>
        <taxon>Bacteroidota</taxon>
        <taxon>Flavobacteriia</taxon>
        <taxon>Flavobacteriales</taxon>
        <taxon>Flavobacteriaceae</taxon>
        <taxon>Psychroserpens</taxon>
    </lineage>
</organism>
<gene>
    <name evidence="3" type="ORF">MUY34_15535</name>
</gene>
<dbReference type="InterPro" id="IPR006660">
    <property type="entry name" value="Arsenate_reductase-like"/>
</dbReference>
<dbReference type="EMBL" id="JALPQF010000019">
    <property type="protein sequence ID" value="MCK8482047.1"/>
    <property type="molecule type" value="Genomic_DNA"/>
</dbReference>
<comment type="similarity">
    <text evidence="1 2">Belongs to the ArsC family.</text>
</comment>
<evidence type="ECO:0000256" key="2">
    <source>
        <dbReference type="PROSITE-ProRule" id="PRU01282"/>
    </source>
</evidence>
<protein>
    <recommendedName>
        <fullName evidence="5">Arsenate reductase</fullName>
    </recommendedName>
</protein>
<evidence type="ECO:0000313" key="4">
    <source>
        <dbReference type="Proteomes" id="UP001203687"/>
    </source>
</evidence>
<evidence type="ECO:0000256" key="1">
    <source>
        <dbReference type="ARBA" id="ARBA00007198"/>
    </source>
</evidence>
<keyword evidence="4" id="KW-1185">Reference proteome</keyword>
<dbReference type="PROSITE" id="PS51353">
    <property type="entry name" value="ARSC"/>
    <property type="match status" value="1"/>
</dbReference>
<sequence length="127" mass="14438">MIKIYYSSESSVGKQTYAYLNASFKDLLAIDVTKTNVTGTQWKELAQQLNIKIGDLVDHEHPTFTKNYDKDASLIEDDWIKLLNKTPEILNYPIVILGDAYIQIKNPSDIEKKLDPNSMGLDEKTSI</sequence>
<accession>A0ABT0HDZ4</accession>
<comment type="caution">
    <text evidence="3">The sequence shown here is derived from an EMBL/GenBank/DDBJ whole genome shotgun (WGS) entry which is preliminary data.</text>
</comment>
<name>A0ABT0HDZ4_9FLAO</name>
<evidence type="ECO:0008006" key="5">
    <source>
        <dbReference type="Google" id="ProtNLM"/>
    </source>
</evidence>
<proteinExistence type="inferred from homology"/>
<dbReference type="InterPro" id="IPR036249">
    <property type="entry name" value="Thioredoxin-like_sf"/>
</dbReference>
<dbReference type="RefSeq" id="WP_248413785.1">
    <property type="nucleotide sequence ID" value="NZ_JALPQF010000019.1"/>
</dbReference>
<dbReference type="Gene3D" id="3.40.30.10">
    <property type="entry name" value="Glutaredoxin"/>
    <property type="match status" value="1"/>
</dbReference>
<reference evidence="3" key="1">
    <citation type="submission" date="2022-04" db="EMBL/GenBank/DDBJ databases">
        <authorList>
            <person name="Ren T."/>
        </authorList>
    </citation>
    <scope>NUCLEOTIDE SEQUENCE</scope>
    <source>
        <strain evidence="3">F63249</strain>
    </source>
</reference>